<feature type="domain" description="Peptidase M43 pregnancy-associated plasma-A" evidence="9">
    <location>
        <begin position="193"/>
        <end position="346"/>
    </location>
</feature>
<dbReference type="SUPFAM" id="SSF55486">
    <property type="entry name" value="Metalloproteases ('zincins'), catalytic domain"/>
    <property type="match status" value="1"/>
</dbReference>
<dbReference type="Gene3D" id="3.40.390.10">
    <property type="entry name" value="Collagenase (Catalytic Domain)"/>
    <property type="match status" value="1"/>
</dbReference>
<keyword evidence="2" id="KW-0645">Protease</keyword>
<dbReference type="InterPro" id="IPR026444">
    <property type="entry name" value="Secre_tail"/>
</dbReference>
<keyword evidence="6" id="KW-0862">Zinc</keyword>
<dbReference type="EMBL" id="JAUKPO010000013">
    <property type="protein sequence ID" value="MDO1448737.1"/>
    <property type="molecule type" value="Genomic_DNA"/>
</dbReference>
<evidence type="ECO:0000256" key="8">
    <source>
        <dbReference type="ARBA" id="ARBA00023157"/>
    </source>
</evidence>
<dbReference type="Proteomes" id="UP001168528">
    <property type="component" value="Unassembled WGS sequence"/>
</dbReference>
<comment type="similarity">
    <text evidence="1">Belongs to the peptidase M43B family.</text>
</comment>
<keyword evidence="12" id="KW-1185">Reference proteome</keyword>
<evidence type="ECO:0000256" key="5">
    <source>
        <dbReference type="ARBA" id="ARBA00022801"/>
    </source>
</evidence>
<evidence type="ECO:0000256" key="1">
    <source>
        <dbReference type="ARBA" id="ARBA00008721"/>
    </source>
</evidence>
<evidence type="ECO:0000313" key="11">
    <source>
        <dbReference type="EMBL" id="MDO1448737.1"/>
    </source>
</evidence>
<proteinExistence type="inferred from homology"/>
<feature type="domain" description="Secretion system C-terminal sorting" evidence="10">
    <location>
        <begin position="375"/>
        <end position="447"/>
    </location>
</feature>
<dbReference type="InterPro" id="IPR008754">
    <property type="entry name" value="Peptidase_M43"/>
</dbReference>
<dbReference type="Pfam" id="PF18962">
    <property type="entry name" value="Por_Secre_tail"/>
    <property type="match status" value="1"/>
</dbReference>
<keyword evidence="4" id="KW-0732">Signal</keyword>
<keyword evidence="8" id="KW-1015">Disulfide bond</keyword>
<keyword evidence="7 11" id="KW-0482">Metalloprotease</keyword>
<keyword evidence="5" id="KW-0378">Hydrolase</keyword>
<dbReference type="RefSeq" id="WP_302039536.1">
    <property type="nucleotide sequence ID" value="NZ_JAUKPO010000013.1"/>
</dbReference>
<sequence>MIKLKMKRRSNTPYTNFCLIFSLLWGFILVSQTNGYSQVDPRCLTPQYDSLLHARYPGLGQHRDKLNQMVIQARSKAVNRAHLRTNATETTIIIPVVIHVIHNTRSGYVGGANNGNISDEQILSQLEVLNEDYRRKEGTNGFNTDPVGADVNIEFHLASLDPNGNPTTGIVRVFDEQASFDINTDDQKLKAISYWPSNRYLNIWVTSLKNKYLGYAQFPDVNDVPGLSPIGGLEKTDGVVINHTNFGRRTGTVTSKVYGDGRTTTHEVAHWLGLLHTWGDDDCGNDYCEDTPEASGPNNTTSCTDLFSTCSGTEIRNMIENFLDYSPDLCMNVFTQNQKERIRLVMEVSPRRAELVRRSSEAFKSAEDNTVHIGPNPAKDFANIYVNYSDLSNIKIEVVDIVGRTMNTVSYSLSGNRLSLDVRSIPNGLYFVRVASDNQTNTVKLMVKKEL</sequence>
<keyword evidence="3" id="KW-0479">Metal-binding</keyword>
<evidence type="ECO:0000256" key="7">
    <source>
        <dbReference type="ARBA" id="ARBA00023049"/>
    </source>
</evidence>
<dbReference type="Pfam" id="PF05572">
    <property type="entry name" value="Peptidase_M43"/>
    <property type="match status" value="1"/>
</dbReference>
<evidence type="ECO:0000256" key="6">
    <source>
        <dbReference type="ARBA" id="ARBA00022833"/>
    </source>
</evidence>
<gene>
    <name evidence="11" type="ORF">Q0590_20840</name>
</gene>
<reference evidence="11" key="1">
    <citation type="submission" date="2023-07" db="EMBL/GenBank/DDBJ databases">
        <title>The genome sequence of Rhodocytophaga aerolata KACC 12507.</title>
        <authorList>
            <person name="Zhang X."/>
        </authorList>
    </citation>
    <scope>NUCLEOTIDE SEQUENCE</scope>
    <source>
        <strain evidence="11">KACC 12507</strain>
    </source>
</reference>
<dbReference type="InterPro" id="IPR024079">
    <property type="entry name" value="MetalloPept_cat_dom_sf"/>
</dbReference>
<dbReference type="NCBIfam" id="TIGR04183">
    <property type="entry name" value="Por_Secre_tail"/>
    <property type="match status" value="1"/>
</dbReference>
<name>A0ABT8RDA9_9BACT</name>
<accession>A0ABT8RDA9</accession>
<evidence type="ECO:0000256" key="3">
    <source>
        <dbReference type="ARBA" id="ARBA00022723"/>
    </source>
</evidence>
<dbReference type="PANTHER" id="PTHR47466">
    <property type="match status" value="1"/>
</dbReference>
<evidence type="ECO:0000259" key="10">
    <source>
        <dbReference type="Pfam" id="PF18962"/>
    </source>
</evidence>
<dbReference type="CDD" id="cd04275">
    <property type="entry name" value="ZnMc_pappalysin_like"/>
    <property type="match status" value="1"/>
</dbReference>
<protein>
    <submittedName>
        <fullName evidence="11">M43 family zinc metalloprotease</fullName>
    </submittedName>
</protein>
<evidence type="ECO:0000313" key="12">
    <source>
        <dbReference type="Proteomes" id="UP001168528"/>
    </source>
</evidence>
<evidence type="ECO:0000256" key="2">
    <source>
        <dbReference type="ARBA" id="ARBA00022670"/>
    </source>
</evidence>
<comment type="caution">
    <text evidence="11">The sequence shown here is derived from an EMBL/GenBank/DDBJ whole genome shotgun (WGS) entry which is preliminary data.</text>
</comment>
<dbReference type="GO" id="GO:0008237">
    <property type="term" value="F:metallopeptidase activity"/>
    <property type="evidence" value="ECO:0007669"/>
    <property type="project" value="UniProtKB-KW"/>
</dbReference>
<organism evidence="11 12">
    <name type="scientific">Rhodocytophaga aerolata</name>
    <dbReference type="NCBI Taxonomy" id="455078"/>
    <lineage>
        <taxon>Bacteria</taxon>
        <taxon>Pseudomonadati</taxon>
        <taxon>Bacteroidota</taxon>
        <taxon>Cytophagia</taxon>
        <taxon>Cytophagales</taxon>
        <taxon>Rhodocytophagaceae</taxon>
        <taxon>Rhodocytophaga</taxon>
    </lineage>
</organism>
<dbReference type="PANTHER" id="PTHR47466:SF1">
    <property type="entry name" value="METALLOPROTEASE MEP1 (AFU_ORTHOLOGUE AFUA_1G07730)-RELATED"/>
    <property type="match status" value="1"/>
</dbReference>
<evidence type="ECO:0000259" key="9">
    <source>
        <dbReference type="Pfam" id="PF05572"/>
    </source>
</evidence>
<evidence type="ECO:0000256" key="4">
    <source>
        <dbReference type="ARBA" id="ARBA00022729"/>
    </source>
</evidence>